<evidence type="ECO:0000313" key="4">
    <source>
        <dbReference type="EMBL" id="KAK5116211.1"/>
    </source>
</evidence>
<organism evidence="4 5">
    <name type="scientific">Meristemomyces frigidus</name>
    <dbReference type="NCBI Taxonomy" id="1508187"/>
    <lineage>
        <taxon>Eukaryota</taxon>
        <taxon>Fungi</taxon>
        <taxon>Dikarya</taxon>
        <taxon>Ascomycota</taxon>
        <taxon>Pezizomycotina</taxon>
        <taxon>Dothideomycetes</taxon>
        <taxon>Dothideomycetidae</taxon>
        <taxon>Mycosphaerellales</taxon>
        <taxon>Teratosphaeriaceae</taxon>
        <taxon>Meristemomyces</taxon>
    </lineage>
</organism>
<proteinExistence type="predicted"/>
<dbReference type="InterPro" id="IPR012341">
    <property type="entry name" value="6hp_glycosidase-like_sf"/>
</dbReference>
<feature type="compositionally biased region" description="Polar residues" evidence="2">
    <location>
        <begin position="20"/>
        <end position="35"/>
    </location>
</feature>
<comment type="caution">
    <text evidence="4">The sequence shown here is derived from an EMBL/GenBank/DDBJ whole genome shotgun (WGS) entry which is preliminary data.</text>
</comment>
<evidence type="ECO:0000313" key="5">
    <source>
        <dbReference type="Proteomes" id="UP001310890"/>
    </source>
</evidence>
<dbReference type="EMBL" id="JAVRRL010000009">
    <property type="protein sequence ID" value="KAK5116211.1"/>
    <property type="molecule type" value="Genomic_DNA"/>
</dbReference>
<dbReference type="Proteomes" id="UP001310890">
    <property type="component" value="Unassembled WGS sequence"/>
</dbReference>
<accession>A0AAN7TP74</accession>
<dbReference type="GO" id="GO:0016787">
    <property type="term" value="F:hydrolase activity"/>
    <property type="evidence" value="ECO:0007669"/>
    <property type="project" value="UniProtKB-KW"/>
</dbReference>
<dbReference type="GO" id="GO:0005975">
    <property type="term" value="P:carbohydrate metabolic process"/>
    <property type="evidence" value="ECO:0007669"/>
    <property type="project" value="InterPro"/>
</dbReference>
<reference evidence="4" key="1">
    <citation type="submission" date="2023-08" db="EMBL/GenBank/DDBJ databases">
        <title>Black Yeasts Isolated from many extreme environments.</title>
        <authorList>
            <person name="Coleine C."/>
            <person name="Stajich J.E."/>
            <person name="Selbmann L."/>
        </authorList>
    </citation>
    <scope>NUCLEOTIDE SEQUENCE</scope>
    <source>
        <strain evidence="4">CCFEE 5401</strain>
    </source>
</reference>
<sequence length="461" mass="51503">MADLRQRRPAPAPATDEQEPTTPINQPEATKPQPTWQWSRYETWPAFYRFAPAIAILAILASILWWDNNMVEYGLDMRTYASCSGSFNYTFRINAVRAQAELYSLRSWEIGTAAEAIMEVMNPEKSVFAPEPFPRGEVPKQGWKFDEGLVWMYQFIDTQNATLFPQDGFSAADPASLGVAAVMVGRTRSAYMEAAERQKEYLLQDAPRYINSAISHRRDATELWADAISMFPPFLAYYGVHKQDLALVKEAVRQIQLYRDVLSISKGPTEGLWKHIHGPPGEKNMNDPGAWSTGNGWAAYGMARTRATISGWKASNESMRAQVTQLDRWIGEILDGAIRTDDDVESGLLRNYLGQSSWFGETSGTALLTATVYRMAVLNPTVFAKPRYLDWANAKRANVAARVDEDGFAKPAVNPHKHSSREPVSETAEGASFLLMMGAAWRDCICKGVCDPAEQGQVDYA</sequence>
<keyword evidence="3" id="KW-0472">Membrane</keyword>
<dbReference type="PANTHER" id="PTHR41814">
    <property type="entry name" value="EXPRESSED PROTEIN"/>
    <property type="match status" value="1"/>
</dbReference>
<evidence type="ECO:0000256" key="3">
    <source>
        <dbReference type="SAM" id="Phobius"/>
    </source>
</evidence>
<keyword evidence="3" id="KW-1133">Transmembrane helix</keyword>
<dbReference type="InterPro" id="IPR008928">
    <property type="entry name" value="6-hairpin_glycosidase_sf"/>
</dbReference>
<feature type="region of interest" description="Disordered" evidence="2">
    <location>
        <begin position="1"/>
        <end position="35"/>
    </location>
</feature>
<feature type="transmembrane region" description="Helical" evidence="3">
    <location>
        <begin position="46"/>
        <end position="66"/>
    </location>
</feature>
<keyword evidence="1" id="KW-0378">Hydrolase</keyword>
<evidence type="ECO:0000256" key="1">
    <source>
        <dbReference type="ARBA" id="ARBA00022801"/>
    </source>
</evidence>
<dbReference type="InterPro" id="IPR010905">
    <property type="entry name" value="Glyco_hydro_88"/>
</dbReference>
<dbReference type="SUPFAM" id="SSF48208">
    <property type="entry name" value="Six-hairpin glycosidases"/>
    <property type="match status" value="1"/>
</dbReference>
<gene>
    <name evidence="4" type="ORF">LTR62_008537</name>
</gene>
<keyword evidence="3" id="KW-0812">Transmembrane</keyword>
<name>A0AAN7TP74_9PEZI</name>
<dbReference type="Pfam" id="PF07470">
    <property type="entry name" value="Glyco_hydro_88"/>
    <property type="match status" value="1"/>
</dbReference>
<dbReference type="PANTHER" id="PTHR41814:SF1">
    <property type="entry name" value="CELLULASE"/>
    <property type="match status" value="1"/>
</dbReference>
<dbReference type="AlphaFoldDB" id="A0AAN7TP74"/>
<dbReference type="Gene3D" id="1.50.10.10">
    <property type="match status" value="1"/>
</dbReference>
<protein>
    <submittedName>
        <fullName evidence="4">Uncharacterized protein</fullName>
    </submittedName>
</protein>
<evidence type="ECO:0000256" key="2">
    <source>
        <dbReference type="SAM" id="MobiDB-lite"/>
    </source>
</evidence>